<dbReference type="InterPro" id="IPR014284">
    <property type="entry name" value="RNA_pol_sigma-70_dom"/>
</dbReference>
<dbReference type="InterPro" id="IPR036388">
    <property type="entry name" value="WH-like_DNA-bd_sf"/>
</dbReference>
<comment type="subunit">
    <text evidence="1">Interacts transiently with the RNA polymerase catalytic core formed by RpoA, RpoB, RpoC and RpoZ (2 alpha, 1 beta, 1 beta' and 1 omega subunit) to form the RNA polymerase holoenzyme that can initiate transcription.</text>
</comment>
<dbReference type="Gene3D" id="1.10.10.10">
    <property type="entry name" value="Winged helix-like DNA-binding domain superfamily/Winged helix DNA-binding domain"/>
    <property type="match status" value="1"/>
</dbReference>
<evidence type="ECO:0000259" key="2">
    <source>
        <dbReference type="Pfam" id="PF04542"/>
    </source>
</evidence>
<name>A0A1G9E6K4_9BACT</name>
<dbReference type="OrthoDB" id="3211555at2"/>
<dbReference type="Proteomes" id="UP000198510">
    <property type="component" value="Unassembled WGS sequence"/>
</dbReference>
<dbReference type="InterPro" id="IPR013325">
    <property type="entry name" value="RNA_pol_sigma_r2"/>
</dbReference>
<dbReference type="GO" id="GO:0016987">
    <property type="term" value="F:sigma factor activity"/>
    <property type="evidence" value="ECO:0007669"/>
    <property type="project" value="InterPro"/>
</dbReference>
<dbReference type="PANTHER" id="PTHR30173">
    <property type="entry name" value="SIGMA 19 FACTOR"/>
    <property type="match status" value="1"/>
</dbReference>
<dbReference type="RefSeq" id="WP_089681370.1">
    <property type="nucleotide sequence ID" value="NZ_FNFO01000003.1"/>
</dbReference>
<proteinExistence type="predicted"/>
<evidence type="ECO:0000259" key="3">
    <source>
        <dbReference type="Pfam" id="PF08281"/>
    </source>
</evidence>
<evidence type="ECO:0000313" key="5">
    <source>
        <dbReference type="Proteomes" id="UP000198510"/>
    </source>
</evidence>
<dbReference type="InterPro" id="IPR032710">
    <property type="entry name" value="NTF2-like_dom_sf"/>
</dbReference>
<evidence type="ECO:0000313" key="4">
    <source>
        <dbReference type="EMBL" id="SDK71708.1"/>
    </source>
</evidence>
<dbReference type="InterPro" id="IPR007627">
    <property type="entry name" value="RNA_pol_sigma70_r2"/>
</dbReference>
<dbReference type="EMBL" id="FNFO01000003">
    <property type="protein sequence ID" value="SDK71708.1"/>
    <property type="molecule type" value="Genomic_DNA"/>
</dbReference>
<feature type="domain" description="RNA polymerase sigma-70 region 2" evidence="2">
    <location>
        <begin position="7"/>
        <end position="67"/>
    </location>
</feature>
<dbReference type="Pfam" id="PF08281">
    <property type="entry name" value="Sigma70_r4_2"/>
    <property type="match status" value="1"/>
</dbReference>
<reference evidence="4 5" key="1">
    <citation type="submission" date="2016-10" db="EMBL/GenBank/DDBJ databases">
        <authorList>
            <person name="de Groot N.N."/>
        </authorList>
    </citation>
    <scope>NUCLEOTIDE SEQUENCE [LARGE SCALE GENOMIC DNA]</scope>
    <source>
        <strain evidence="4 5">DSM 25186</strain>
    </source>
</reference>
<evidence type="ECO:0000256" key="1">
    <source>
        <dbReference type="ARBA" id="ARBA00011344"/>
    </source>
</evidence>
<feature type="domain" description="RNA polymerase sigma factor 70 region 4 type 2" evidence="3">
    <location>
        <begin position="103"/>
        <end position="154"/>
    </location>
</feature>
<dbReference type="GO" id="GO:0006352">
    <property type="term" value="P:DNA-templated transcription initiation"/>
    <property type="evidence" value="ECO:0007669"/>
    <property type="project" value="InterPro"/>
</dbReference>
<dbReference type="SUPFAM" id="SSF54427">
    <property type="entry name" value="NTF2-like"/>
    <property type="match status" value="1"/>
</dbReference>
<dbReference type="InterPro" id="IPR013324">
    <property type="entry name" value="RNA_pol_sigma_r3/r4-like"/>
</dbReference>
<dbReference type="Pfam" id="PF04542">
    <property type="entry name" value="Sigma70_r2"/>
    <property type="match status" value="1"/>
</dbReference>
<dbReference type="AlphaFoldDB" id="A0A1G9E6K4"/>
<dbReference type="Gene3D" id="1.10.1740.10">
    <property type="match status" value="1"/>
</dbReference>
<dbReference type="PANTHER" id="PTHR30173:SF36">
    <property type="entry name" value="ECF RNA POLYMERASE SIGMA FACTOR SIGJ"/>
    <property type="match status" value="1"/>
</dbReference>
<dbReference type="SUPFAM" id="SSF88946">
    <property type="entry name" value="Sigma2 domain of RNA polymerase sigma factors"/>
    <property type="match status" value="1"/>
</dbReference>
<accession>A0A1G9E6K4</accession>
<dbReference type="InterPro" id="IPR052704">
    <property type="entry name" value="ECF_Sigma-70_Domain"/>
</dbReference>
<keyword evidence="5" id="KW-1185">Reference proteome</keyword>
<protein>
    <submittedName>
        <fullName evidence="4">RNA polymerase sigma-70 factor, ECF subfamily</fullName>
    </submittedName>
</protein>
<dbReference type="GO" id="GO:0003677">
    <property type="term" value="F:DNA binding"/>
    <property type="evidence" value="ECO:0007669"/>
    <property type="project" value="InterPro"/>
</dbReference>
<dbReference type="SUPFAM" id="SSF88659">
    <property type="entry name" value="Sigma3 and sigma4 domains of RNA polymerase sigma factors"/>
    <property type="match status" value="1"/>
</dbReference>
<sequence length="287" mass="31974">MVLAEEFTRYRPYLFAVAYHILGEVQEAEDVLQDVVTACLEAPTKPIQHPKAYLTRMVANQSIDRLKVLKKQRAVYTGTWLPEPLITPERSDGIASEGILSYEVLHALENLTPTERAVFVLREAFDYPYREMASWLNTTEANCRQLLRRARQKIAVRPTAPAPSSGLETLMRAFLHACQEQNLEALLQLLHEDVAMYSDGGGKVSAAVHPVLGRRSVGKFFLGLARKGLATIPVVVDVNGQTGFLYTAADGTPATLVLVALEHHAVKRFFIVRNPDKLKILLQSVTK</sequence>
<gene>
    <name evidence="4" type="ORF">SAMN05421823_103364</name>
</gene>
<dbReference type="CDD" id="cd06171">
    <property type="entry name" value="Sigma70_r4"/>
    <property type="match status" value="1"/>
</dbReference>
<organism evidence="4 5">
    <name type="scientific">Catalinimonas alkaloidigena</name>
    <dbReference type="NCBI Taxonomy" id="1075417"/>
    <lineage>
        <taxon>Bacteria</taxon>
        <taxon>Pseudomonadati</taxon>
        <taxon>Bacteroidota</taxon>
        <taxon>Cytophagia</taxon>
        <taxon>Cytophagales</taxon>
        <taxon>Catalimonadaceae</taxon>
        <taxon>Catalinimonas</taxon>
    </lineage>
</organism>
<dbReference type="NCBIfam" id="TIGR02937">
    <property type="entry name" value="sigma70-ECF"/>
    <property type="match status" value="1"/>
</dbReference>
<dbReference type="InterPro" id="IPR013249">
    <property type="entry name" value="RNA_pol_sigma70_r4_t2"/>
</dbReference>
<dbReference type="STRING" id="1075417.SAMN05421823_103364"/>